<evidence type="ECO:0000259" key="5">
    <source>
        <dbReference type="PROSITE" id="PS51891"/>
    </source>
</evidence>
<dbReference type="AlphaFoldDB" id="A0A7W2IUH8"/>
<name>A0A7W2IUH8_9VIBR</name>
<proteinExistence type="inferred from homology"/>
<dbReference type="InterPro" id="IPR011057">
    <property type="entry name" value="Mss4-like_sf"/>
</dbReference>
<dbReference type="SUPFAM" id="SSF51316">
    <property type="entry name" value="Mss4-like"/>
    <property type="match status" value="1"/>
</dbReference>
<dbReference type="PROSITE" id="PS51891">
    <property type="entry name" value="CENP_V_GFA"/>
    <property type="match status" value="1"/>
</dbReference>
<dbReference type="Pfam" id="PF04828">
    <property type="entry name" value="GFA"/>
    <property type="match status" value="1"/>
</dbReference>
<keyword evidence="7" id="KW-1185">Reference proteome</keyword>
<organism evidence="6 7">
    <name type="scientific">Vibrio marinisediminis</name>
    <dbReference type="NCBI Taxonomy" id="2758441"/>
    <lineage>
        <taxon>Bacteria</taxon>
        <taxon>Pseudomonadati</taxon>
        <taxon>Pseudomonadota</taxon>
        <taxon>Gammaproteobacteria</taxon>
        <taxon>Vibrionales</taxon>
        <taxon>Vibrionaceae</taxon>
        <taxon>Vibrio</taxon>
    </lineage>
</organism>
<accession>A0A7W2IUH8</accession>
<dbReference type="GO" id="GO:0046872">
    <property type="term" value="F:metal ion binding"/>
    <property type="evidence" value="ECO:0007669"/>
    <property type="project" value="UniProtKB-KW"/>
</dbReference>
<evidence type="ECO:0000256" key="1">
    <source>
        <dbReference type="ARBA" id="ARBA00005495"/>
    </source>
</evidence>
<evidence type="ECO:0000256" key="4">
    <source>
        <dbReference type="ARBA" id="ARBA00023239"/>
    </source>
</evidence>
<evidence type="ECO:0000313" key="6">
    <source>
        <dbReference type="EMBL" id="MBA5763102.1"/>
    </source>
</evidence>
<dbReference type="Proteomes" id="UP000571701">
    <property type="component" value="Unassembled WGS sequence"/>
</dbReference>
<dbReference type="Gene3D" id="3.90.1590.10">
    <property type="entry name" value="glutathione-dependent formaldehyde- activating enzyme (gfa)"/>
    <property type="match status" value="1"/>
</dbReference>
<gene>
    <name evidence="6" type="ORF">H2O73_12140</name>
</gene>
<dbReference type="PANTHER" id="PTHR33337">
    <property type="entry name" value="GFA DOMAIN-CONTAINING PROTEIN"/>
    <property type="match status" value="1"/>
</dbReference>
<evidence type="ECO:0000256" key="2">
    <source>
        <dbReference type="ARBA" id="ARBA00022723"/>
    </source>
</evidence>
<keyword evidence="4" id="KW-0456">Lyase</keyword>
<dbReference type="RefSeq" id="WP_182109114.1">
    <property type="nucleotide sequence ID" value="NZ_JACFYF010000006.1"/>
</dbReference>
<reference evidence="6 7" key="1">
    <citation type="submission" date="2020-07" db="EMBL/GenBank/DDBJ databases">
        <title>Vibrio marinisediminis sp. nov., isolated from marine sediment.</title>
        <authorList>
            <person name="Ji X."/>
        </authorList>
    </citation>
    <scope>NUCLEOTIDE SEQUENCE [LARGE SCALE GENOMIC DNA]</scope>
    <source>
        <strain evidence="6 7">404</strain>
    </source>
</reference>
<dbReference type="PANTHER" id="PTHR33337:SF40">
    <property type="entry name" value="CENP-V_GFA DOMAIN-CONTAINING PROTEIN-RELATED"/>
    <property type="match status" value="1"/>
</dbReference>
<evidence type="ECO:0000313" key="7">
    <source>
        <dbReference type="Proteomes" id="UP000571701"/>
    </source>
</evidence>
<comment type="similarity">
    <text evidence="1">Belongs to the Gfa family.</text>
</comment>
<sequence>MNYQGGCLCGGVSIEITGPIKHVMHCHCKMCQKAHGSSFASFGLVSDEDFKITGTTNIRTYKSSKNVSRTFCGVCSSNIEWIDSSEFNEGYRSFALGLLDTEFVPDSEEHIFVSTEVKWGRSCARLEKHS</sequence>
<dbReference type="InterPro" id="IPR006913">
    <property type="entry name" value="CENP-V/GFA"/>
</dbReference>
<keyword evidence="2" id="KW-0479">Metal-binding</keyword>
<feature type="domain" description="CENP-V/GFA" evidence="5">
    <location>
        <begin position="3"/>
        <end position="130"/>
    </location>
</feature>
<dbReference type="EMBL" id="JACFYF010000006">
    <property type="protein sequence ID" value="MBA5763102.1"/>
    <property type="molecule type" value="Genomic_DNA"/>
</dbReference>
<keyword evidence="3" id="KW-0862">Zinc</keyword>
<comment type="caution">
    <text evidence="6">The sequence shown here is derived from an EMBL/GenBank/DDBJ whole genome shotgun (WGS) entry which is preliminary data.</text>
</comment>
<evidence type="ECO:0000256" key="3">
    <source>
        <dbReference type="ARBA" id="ARBA00022833"/>
    </source>
</evidence>
<protein>
    <submittedName>
        <fullName evidence="6">GFA family protein</fullName>
    </submittedName>
</protein>
<dbReference type="GO" id="GO:0016846">
    <property type="term" value="F:carbon-sulfur lyase activity"/>
    <property type="evidence" value="ECO:0007669"/>
    <property type="project" value="InterPro"/>
</dbReference>